<protein>
    <submittedName>
        <fullName evidence="2">BrnA antitoxin of type II toxin-antitoxin system</fullName>
    </submittedName>
</protein>
<dbReference type="Proteomes" id="UP000189796">
    <property type="component" value="Chromosome I"/>
</dbReference>
<name>A0A1M5WJY8_9BRAD</name>
<gene>
    <name evidence="2" type="ORF">SAMN05443248_6625</name>
</gene>
<evidence type="ECO:0000256" key="1">
    <source>
        <dbReference type="SAM" id="MobiDB-lite"/>
    </source>
</evidence>
<feature type="region of interest" description="Disordered" evidence="1">
    <location>
        <begin position="92"/>
        <end position="115"/>
    </location>
</feature>
<dbReference type="OrthoDB" id="361944at2"/>
<proteinExistence type="predicted"/>
<accession>A0A1M5WJY8</accession>
<evidence type="ECO:0000313" key="3">
    <source>
        <dbReference type="Proteomes" id="UP000189796"/>
    </source>
</evidence>
<dbReference type="AlphaFoldDB" id="A0A1M5WJY8"/>
<dbReference type="InterPro" id="IPR025528">
    <property type="entry name" value="BrnA_antitoxin"/>
</dbReference>
<dbReference type="Pfam" id="PF14384">
    <property type="entry name" value="BrnA_antitoxin"/>
    <property type="match status" value="1"/>
</dbReference>
<dbReference type="EMBL" id="LT670817">
    <property type="protein sequence ID" value="SHH87738.1"/>
    <property type="molecule type" value="Genomic_DNA"/>
</dbReference>
<evidence type="ECO:0000313" key="2">
    <source>
        <dbReference type="EMBL" id="SHH87738.1"/>
    </source>
</evidence>
<organism evidence="2 3">
    <name type="scientific">Bradyrhizobium erythrophlei</name>
    <dbReference type="NCBI Taxonomy" id="1437360"/>
    <lineage>
        <taxon>Bacteria</taxon>
        <taxon>Pseudomonadati</taxon>
        <taxon>Pseudomonadota</taxon>
        <taxon>Alphaproteobacteria</taxon>
        <taxon>Hyphomicrobiales</taxon>
        <taxon>Nitrobacteraceae</taxon>
        <taxon>Bradyrhizobium</taxon>
    </lineage>
</organism>
<reference evidence="2 3" key="1">
    <citation type="submission" date="2016-11" db="EMBL/GenBank/DDBJ databases">
        <authorList>
            <person name="Jaros S."/>
            <person name="Januszkiewicz K."/>
            <person name="Wedrychowicz H."/>
        </authorList>
    </citation>
    <scope>NUCLEOTIDE SEQUENCE [LARGE SCALE GENOMIC DNA]</scope>
    <source>
        <strain evidence="2 3">GAS138</strain>
    </source>
</reference>
<sequence length="115" mass="12968">MIGKKRALGSDLKKVDRHVIQPHEYDEIPELTDEMAERADLYHGGKLIRRGRPKSDDPKQQITLRLDAAVLRWFQQSGPGYQSRIGAALKSHVTRKKAAAKTPSRRKTAGKKRVG</sequence>